<comment type="caution">
    <text evidence="7">The sequence shown here is derived from an EMBL/GenBank/DDBJ whole genome shotgun (WGS) entry which is preliminary data.</text>
</comment>
<dbReference type="EMBL" id="QGHD01000013">
    <property type="protein sequence ID" value="PWK99169.1"/>
    <property type="molecule type" value="Genomic_DNA"/>
</dbReference>
<gene>
    <name evidence="7" type="ORF">B0H50_11316</name>
</gene>
<keyword evidence="4 6" id="KW-1133">Transmembrane helix</keyword>
<name>A0ABX5LL02_9BACT</name>
<feature type="transmembrane region" description="Helical" evidence="6">
    <location>
        <begin position="374"/>
        <end position="393"/>
    </location>
</feature>
<evidence type="ECO:0000313" key="8">
    <source>
        <dbReference type="Proteomes" id="UP000245523"/>
    </source>
</evidence>
<feature type="transmembrane region" description="Helical" evidence="6">
    <location>
        <begin position="16"/>
        <end position="37"/>
    </location>
</feature>
<keyword evidence="2" id="KW-1003">Cell membrane</keyword>
<evidence type="ECO:0000256" key="6">
    <source>
        <dbReference type="SAM" id="Phobius"/>
    </source>
</evidence>
<feature type="transmembrane region" description="Helical" evidence="6">
    <location>
        <begin position="343"/>
        <end position="362"/>
    </location>
</feature>
<feature type="transmembrane region" description="Helical" evidence="6">
    <location>
        <begin position="302"/>
        <end position="323"/>
    </location>
</feature>
<dbReference type="InterPro" id="IPR002797">
    <property type="entry name" value="Polysacc_synth"/>
</dbReference>
<dbReference type="RefSeq" id="WP_109587496.1">
    <property type="nucleotide sequence ID" value="NZ_QGHD01000013.1"/>
</dbReference>
<dbReference type="Pfam" id="PF01943">
    <property type="entry name" value="Polysacc_synt"/>
    <property type="match status" value="1"/>
</dbReference>
<feature type="transmembrane region" description="Helical" evidence="6">
    <location>
        <begin position="86"/>
        <end position="108"/>
    </location>
</feature>
<protein>
    <submittedName>
        <fullName evidence="7">O-antigen/teichoic acid export membrane protein</fullName>
    </submittedName>
</protein>
<dbReference type="PANTHER" id="PTHR30250:SF11">
    <property type="entry name" value="O-ANTIGEN TRANSPORTER-RELATED"/>
    <property type="match status" value="1"/>
</dbReference>
<feature type="transmembrane region" description="Helical" evidence="6">
    <location>
        <begin position="43"/>
        <end position="65"/>
    </location>
</feature>
<keyword evidence="8" id="KW-1185">Reference proteome</keyword>
<evidence type="ECO:0000256" key="1">
    <source>
        <dbReference type="ARBA" id="ARBA00004651"/>
    </source>
</evidence>
<feature type="transmembrane region" description="Helical" evidence="6">
    <location>
        <begin position="185"/>
        <end position="205"/>
    </location>
</feature>
<evidence type="ECO:0000313" key="7">
    <source>
        <dbReference type="EMBL" id="PWK99169.1"/>
    </source>
</evidence>
<evidence type="ECO:0000256" key="5">
    <source>
        <dbReference type="ARBA" id="ARBA00023136"/>
    </source>
</evidence>
<organism evidence="7 8">
    <name type="scientific">Hallerella porci</name>
    <dbReference type="NCBI Taxonomy" id="1945871"/>
    <lineage>
        <taxon>Bacteria</taxon>
        <taxon>Pseudomonadati</taxon>
        <taxon>Fibrobacterota</taxon>
        <taxon>Fibrobacteria</taxon>
        <taxon>Fibrobacterales</taxon>
        <taxon>Fibrobacteraceae</taxon>
        <taxon>Hallerella</taxon>
    </lineage>
</organism>
<evidence type="ECO:0000256" key="2">
    <source>
        <dbReference type="ARBA" id="ARBA00022475"/>
    </source>
</evidence>
<dbReference type="PANTHER" id="PTHR30250">
    <property type="entry name" value="PST FAMILY PREDICTED COLANIC ACID TRANSPORTER"/>
    <property type="match status" value="1"/>
</dbReference>
<feature type="transmembrane region" description="Helical" evidence="6">
    <location>
        <begin position="433"/>
        <end position="450"/>
    </location>
</feature>
<keyword evidence="3 6" id="KW-0812">Transmembrane</keyword>
<evidence type="ECO:0000256" key="4">
    <source>
        <dbReference type="ARBA" id="ARBA00022989"/>
    </source>
</evidence>
<reference evidence="7 8" key="1">
    <citation type="submission" date="2018-05" db="EMBL/GenBank/DDBJ databases">
        <title>Animal gut microbial communities from fecal samples from Wisconsin, USA.</title>
        <authorList>
            <person name="Neumann A."/>
        </authorList>
    </citation>
    <scope>NUCLEOTIDE SEQUENCE [LARGE SCALE GENOMIC DNA]</scope>
    <source>
        <strain evidence="7 8">UWS4</strain>
    </source>
</reference>
<comment type="subcellular location">
    <subcellularLocation>
        <location evidence="1">Cell membrane</location>
        <topology evidence="1">Multi-pass membrane protein</topology>
    </subcellularLocation>
</comment>
<keyword evidence="5 6" id="KW-0472">Membrane</keyword>
<sequence length="494" mass="54801">MNSIHSDQKFLMRSTLFTFLGTALKVIAPVLTIVIARTFGKEIFGVYVSTQLLILTLCRVSILGLDKGLHRYLPQNIVCHRTPHEGILSSLRLTLLFALIISVVIWVGSFFGLQSVSKGLAMLSSTEISIYALSIIPYAALLLFAGASEGNRHPQYKIFINDFAVTTLAPLIALLLYFIGFTQKLALPTGLFAANVLGVFVYVFLMNRQFPQLRWFAKEKMPKELLDFSLPLGFSEIVSAFLTRVDLWMVLALIGSEAAGIYAVMITISNGLKTIRQSYNPILQPVVAGMSKERLTTDLKPVFSYCVSMVTLIQLTIGFFIVLFPEQTMMIAGKSFITKENPVAVLGILMIGNLINGMFGLSGSVINGLGKSKFMFMMNVFSLVFALVLNKLLIPLFGIAGAAISSMSYQIMQCIWMNLYLYKMGYWPYKFNLTIQGFWIISLTVLYALLNYSLDLSLGIKAAIYGIVLLLIASTFVIQGLAGEKAKRIFKMKI</sequence>
<feature type="transmembrane region" description="Helical" evidence="6">
    <location>
        <begin position="248"/>
        <end position="268"/>
    </location>
</feature>
<accession>A0ABX5LL02</accession>
<dbReference type="InterPro" id="IPR050833">
    <property type="entry name" value="Poly_Biosynth_Transport"/>
</dbReference>
<evidence type="ECO:0000256" key="3">
    <source>
        <dbReference type="ARBA" id="ARBA00022692"/>
    </source>
</evidence>
<feature type="transmembrane region" description="Helical" evidence="6">
    <location>
        <begin position="462"/>
        <end position="483"/>
    </location>
</feature>
<proteinExistence type="predicted"/>
<feature type="transmembrane region" description="Helical" evidence="6">
    <location>
        <begin position="128"/>
        <end position="147"/>
    </location>
</feature>
<feature type="transmembrane region" description="Helical" evidence="6">
    <location>
        <begin position="159"/>
        <end position="179"/>
    </location>
</feature>
<dbReference type="Proteomes" id="UP000245523">
    <property type="component" value="Unassembled WGS sequence"/>
</dbReference>